<evidence type="ECO:0000313" key="3">
    <source>
        <dbReference type="Proteomes" id="UP000009319"/>
    </source>
</evidence>
<dbReference type="Proteomes" id="UP000009319">
    <property type="component" value="Unassembled WGS sequence"/>
</dbReference>
<dbReference type="InterPro" id="IPR050177">
    <property type="entry name" value="Lipid_A_modif_metabolic_enz"/>
</dbReference>
<protein>
    <submittedName>
        <fullName evidence="2">NAD-dependent epimerase/dehydratase</fullName>
    </submittedName>
</protein>
<dbReference type="EMBL" id="CANI01000043">
    <property type="protein sequence ID" value="CCM79315.1"/>
    <property type="molecule type" value="Genomic_DNA"/>
</dbReference>
<dbReference type="PANTHER" id="PTHR43245">
    <property type="entry name" value="BIFUNCTIONAL POLYMYXIN RESISTANCE PROTEIN ARNA"/>
    <property type="match status" value="1"/>
</dbReference>
<name>K0Q3A9_9HYPH</name>
<keyword evidence="3" id="KW-1185">Reference proteome</keyword>
<dbReference type="InterPro" id="IPR001509">
    <property type="entry name" value="Epimerase_deHydtase"/>
</dbReference>
<dbReference type="InterPro" id="IPR036291">
    <property type="entry name" value="NAD(P)-bd_dom_sf"/>
</dbReference>
<accession>K0Q3A9</accession>
<organism evidence="2 3">
    <name type="scientific">Rhizobium mesoamericanum STM3625</name>
    <dbReference type="NCBI Taxonomy" id="1211777"/>
    <lineage>
        <taxon>Bacteria</taxon>
        <taxon>Pseudomonadati</taxon>
        <taxon>Pseudomonadota</taxon>
        <taxon>Alphaproteobacteria</taxon>
        <taxon>Hyphomicrobiales</taxon>
        <taxon>Rhizobiaceae</taxon>
        <taxon>Rhizobium/Agrobacterium group</taxon>
        <taxon>Rhizobium</taxon>
    </lineage>
</organism>
<sequence>MKDKRILITGGAGLIGSHIADLVAREEPKEIVILDNFVRGRRENLADAVDRALVTIVEGDIRDRALLNEVSQGIDVVFHQAAIRITQCAEEPRLAFDVLAGGTFDVLEAAVQAGVSKVVAASSASVLGLADTFPTTEDHHPYNNRTIYGAAKAFNEGLLRSFAEMYGLRYVALRYFNVYGPRMDVYGAYTEVLIRWMERIAGGLPPIILGDGTQTMDFVHVHDIARANLLAARSDVTDEVFNVASGSETSLRELAGLLTRVMGSSLEPQFGPARKVNAVPRRLASTAKAEKLLGFSAKVTMEEGLRDLVAWWRLEKSLNAGEAA</sequence>
<comment type="caution">
    <text evidence="2">The sequence shown here is derived from an EMBL/GenBank/DDBJ whole genome shotgun (WGS) entry which is preliminary data.</text>
</comment>
<feature type="domain" description="NAD-dependent epimerase/dehydratase" evidence="1">
    <location>
        <begin position="6"/>
        <end position="244"/>
    </location>
</feature>
<evidence type="ECO:0000259" key="1">
    <source>
        <dbReference type="Pfam" id="PF01370"/>
    </source>
</evidence>
<dbReference type="Gene3D" id="3.40.50.720">
    <property type="entry name" value="NAD(P)-binding Rossmann-like Domain"/>
    <property type="match status" value="1"/>
</dbReference>
<dbReference type="PANTHER" id="PTHR43245:SF53">
    <property type="entry name" value="EPIMERASE-RELATED"/>
    <property type="match status" value="1"/>
</dbReference>
<dbReference type="eggNOG" id="COG0451">
    <property type="taxonomic scope" value="Bacteria"/>
</dbReference>
<dbReference type="STRING" id="1211777.BN77_p10573"/>
<dbReference type="SUPFAM" id="SSF51735">
    <property type="entry name" value="NAD(P)-binding Rossmann-fold domains"/>
    <property type="match status" value="1"/>
</dbReference>
<proteinExistence type="predicted"/>
<dbReference type="AlphaFoldDB" id="K0Q3A9"/>
<dbReference type="RefSeq" id="WP_007536487.1">
    <property type="nucleotide sequence ID" value="NZ_HF536773.1"/>
</dbReference>
<dbReference type="Pfam" id="PF01370">
    <property type="entry name" value="Epimerase"/>
    <property type="match status" value="1"/>
</dbReference>
<dbReference type="Gene3D" id="3.90.25.10">
    <property type="entry name" value="UDP-galactose 4-epimerase, domain 1"/>
    <property type="match status" value="1"/>
</dbReference>
<gene>
    <name evidence="2" type="ORF">BN77_p10573</name>
</gene>
<evidence type="ECO:0000313" key="2">
    <source>
        <dbReference type="EMBL" id="CCM79315.1"/>
    </source>
</evidence>
<dbReference type="HOGENOM" id="CLU_007383_1_7_5"/>
<reference evidence="2 3" key="1">
    <citation type="journal article" date="2013" name="Genome Announc.">
        <title>Draft Genome Sequence of Rhizobium mesoamericanum STM3625, a Nitrogen-Fixing Symbiont of Mimosa pudica Isolated in French Guiana (South America).</title>
        <authorList>
            <person name="Moulin L."/>
            <person name="Mornico D."/>
            <person name="Melkonian R."/>
            <person name="Klonowska A."/>
        </authorList>
    </citation>
    <scope>NUCLEOTIDE SEQUENCE [LARGE SCALE GENOMIC DNA]</scope>
    <source>
        <strain evidence="2 3">STM3625</strain>
    </source>
</reference>